<dbReference type="AlphaFoldDB" id="A0A1U7LWM4"/>
<evidence type="ECO:0000256" key="3">
    <source>
        <dbReference type="ARBA" id="ARBA00044493"/>
    </source>
</evidence>
<dbReference type="STRING" id="1198029.A0A1U7LWM4"/>
<comment type="function">
    <text evidence="3">Regulates mitochondrial small subunit maturation by controlling 15S rRNA 5'-end processing. Localizes to the 5' precursor of the 15S rRNA in a position that is subsequently occupied by mS47 in the mature yeast mtSSU. Uses structure and sequence-specific RNA recognition, binding to a single-stranded region of the precursor and specifically recognizing bases -6 to -1. The exchange of Ccm1 for mS47 is coupled to the irreversible removal of precursor rRNA that is accompanied by conformational changes of the mitoribosomal proteins uS5m and mS26. These conformational changes signal completion of 5'-end rRNA processing through protection of the mature 5'-end of the 15S rRNA and stabilization of mS47. The removal of the 5' precursor together with the dissociation of Ccm1 may be catalyzed by the 5'-3' exoribonuclease Pet127. Involved in the specific removal of group I introns in mitochondrial encoded transcripts.</text>
</comment>
<dbReference type="Pfam" id="PF01535">
    <property type="entry name" value="PPR"/>
    <property type="match status" value="1"/>
</dbReference>
<dbReference type="PANTHER" id="PTHR47447">
    <property type="entry name" value="OS03G0856100 PROTEIN"/>
    <property type="match status" value="1"/>
</dbReference>
<keyword evidence="7" id="KW-1185">Reference proteome</keyword>
<comment type="similarity">
    <text evidence="1">Belongs to the CCM1 family.</text>
</comment>
<dbReference type="EMBL" id="LXFE01000122">
    <property type="protein sequence ID" value="OLL27080.1"/>
    <property type="molecule type" value="Genomic_DNA"/>
</dbReference>
<accession>A0A1U7LWM4</accession>
<evidence type="ECO:0000313" key="6">
    <source>
        <dbReference type="EMBL" id="OLL27080.1"/>
    </source>
</evidence>
<evidence type="ECO:0000313" key="7">
    <source>
        <dbReference type="Proteomes" id="UP000186594"/>
    </source>
</evidence>
<dbReference type="InterPro" id="IPR002885">
    <property type="entry name" value="PPR_rpt"/>
</dbReference>
<reference evidence="6 7" key="1">
    <citation type="submission" date="2016-04" db="EMBL/GenBank/DDBJ databases">
        <title>Evolutionary innovation and constraint leading to complex multicellularity in the Ascomycota.</title>
        <authorList>
            <person name="Cisse O."/>
            <person name="Nguyen A."/>
            <person name="Hewitt D.A."/>
            <person name="Jedd G."/>
            <person name="Stajich J.E."/>
        </authorList>
    </citation>
    <scope>NUCLEOTIDE SEQUENCE [LARGE SCALE GENOMIC DNA]</scope>
    <source>
        <strain evidence="6 7">DAH-3</strain>
    </source>
</reference>
<dbReference type="InterPro" id="IPR011990">
    <property type="entry name" value="TPR-like_helical_dom_sf"/>
</dbReference>
<feature type="compositionally biased region" description="Low complexity" evidence="5">
    <location>
        <begin position="38"/>
        <end position="51"/>
    </location>
</feature>
<comment type="caution">
    <text evidence="6">The sequence shown here is derived from an EMBL/GenBank/DDBJ whole genome shotgun (WGS) entry which is preliminary data.</text>
</comment>
<name>A0A1U7LWM4_NEOID</name>
<dbReference type="GO" id="GO:0005739">
    <property type="term" value="C:mitochondrion"/>
    <property type="evidence" value="ECO:0007669"/>
    <property type="project" value="UniProtKB-ARBA"/>
</dbReference>
<evidence type="ECO:0000256" key="1">
    <source>
        <dbReference type="ARBA" id="ARBA00006192"/>
    </source>
</evidence>
<dbReference type="PANTHER" id="PTHR47447:SF17">
    <property type="entry name" value="OS12G0638900 PROTEIN"/>
    <property type="match status" value="1"/>
</dbReference>
<organism evidence="6 7">
    <name type="scientific">Neolecta irregularis (strain DAH-3)</name>
    <dbReference type="NCBI Taxonomy" id="1198029"/>
    <lineage>
        <taxon>Eukaryota</taxon>
        <taxon>Fungi</taxon>
        <taxon>Dikarya</taxon>
        <taxon>Ascomycota</taxon>
        <taxon>Taphrinomycotina</taxon>
        <taxon>Neolectales</taxon>
        <taxon>Neolectaceae</taxon>
        <taxon>Neolecta</taxon>
    </lineage>
</organism>
<protein>
    <submittedName>
        <fullName evidence="6">Pentatricopeptide repeat-containing protein, chloroplastic</fullName>
    </submittedName>
</protein>
<evidence type="ECO:0000256" key="5">
    <source>
        <dbReference type="SAM" id="MobiDB-lite"/>
    </source>
</evidence>
<dbReference type="OrthoDB" id="185373at2759"/>
<dbReference type="Gene3D" id="1.25.40.10">
    <property type="entry name" value="Tetratricopeptide repeat domain"/>
    <property type="match status" value="1"/>
</dbReference>
<comment type="subunit">
    <text evidence="4">Binds to mitochondrial small subunit 15S rRNA.</text>
</comment>
<dbReference type="Proteomes" id="UP000186594">
    <property type="component" value="Unassembled WGS sequence"/>
</dbReference>
<evidence type="ECO:0000256" key="2">
    <source>
        <dbReference type="ARBA" id="ARBA00022737"/>
    </source>
</evidence>
<feature type="region of interest" description="Disordered" evidence="5">
    <location>
        <begin position="34"/>
        <end position="67"/>
    </location>
</feature>
<keyword evidence="2" id="KW-0677">Repeat</keyword>
<evidence type="ECO:0000256" key="4">
    <source>
        <dbReference type="ARBA" id="ARBA00044511"/>
    </source>
</evidence>
<sequence length="479" mass="55213">MMSAMPICRMATVPLNIQTHCYYQYREFSVHSKVKSGNSQNQQSPLSNLSQTPIMSNHRDPPGSSNTISFSQAAAFYQAQKREDFMQLPKHIKSSIQKQRKADIKEDALKQQLLENDRNVAEVCEKTKTITEHLGVNLLDFQSGLDLNQRTLQFVRAELASLQSSEKREPIRQKLVNEIEELKRGLQRHVNTPIPLDISLTCKNFRPRKYIVYGNSQPLDSKLLNILRLPGPNVLTDLAHLLFTTPHQPTSKSFNIMIRRLTILRLNSAAWLVFHAMLLIGLKPDPYTISSLLRLTAVTNDYLGFREIVRLMRVPGMKQPRNMVVYGALIDGCVKFGKLRYAAMYVRALKHDRLIADLEINTSVLQLCTRKKLWEPGFKIWQEMQCAHIDERGFHAMYRLCRSCRKFPESQTIVLQAREQGFFKDRIGDLRDKTKGLPVHSNNKTPCYEDLAINKMPRVKDGSDNPLYRSALQKIWRHI</sequence>
<gene>
    <name evidence="6" type="ORF">NEOLI_000793</name>
</gene>
<proteinExistence type="inferred from homology"/>